<sequence>MLKSSELLAPRGKTPSKLKDGGVIAMVKAGFAMWNPNAHAVMRLPMGEDMDRRLEDYLVEALAPWYPQRVHCPVPEGALAIAVRHIKRSIQLPALFLQRREDDLELQGYCLDEEEGASMAISVFRALGIALAEVGLAVRRWDETVRQGTRCRLVHDGEKGDLSLLDGLGCSCGWRGVASSPMEFGGAPVEDEAELARIHTPGVGTIDSLCDFLSLSPEKTVKTMCFSDRDGKGVIALIRGDRSVSLDKLSAAAGADLHPSSDDELRYLLGNLAGYLGPIGLPEGIVLFADRSVEGISWAVVGANERDYHLTGARWGRDFSAPVADIAAMEPGDMCPLCGAPLFEASVTPLATLELWNELADSEPSLTYVDEERKKARPFCWTVRVHMTSLEGAMFDLTSLPGVVSPAEVSIRFEGEENEARAVSIGMKLESEGLSVLLDDECGKNPKGAFPFPWDIFVVNERVELRRPDGETESKDEDGAIEEILKKRPQKNVIGGYKKGPFRL</sequence>
<organism evidence="2 3">
    <name type="scientific">Dethiosulfovibrio marinus</name>
    <dbReference type="NCBI Taxonomy" id="133532"/>
    <lineage>
        <taxon>Bacteria</taxon>
        <taxon>Thermotogati</taxon>
        <taxon>Synergistota</taxon>
        <taxon>Synergistia</taxon>
        <taxon>Synergistales</taxon>
        <taxon>Dethiosulfovibrionaceae</taxon>
        <taxon>Dethiosulfovibrio</taxon>
    </lineage>
</organism>
<name>A0ABS9ENG9_9BACT</name>
<evidence type="ECO:0000259" key="1">
    <source>
        <dbReference type="Pfam" id="PF04073"/>
    </source>
</evidence>
<dbReference type="Gene3D" id="3.90.960.10">
    <property type="entry name" value="YbaK/aminoacyl-tRNA synthetase-associated domain"/>
    <property type="match status" value="1"/>
</dbReference>
<evidence type="ECO:0000313" key="3">
    <source>
        <dbReference type="Proteomes" id="UP001200430"/>
    </source>
</evidence>
<dbReference type="Proteomes" id="UP001200430">
    <property type="component" value="Unassembled WGS sequence"/>
</dbReference>
<comment type="caution">
    <text evidence="2">The sequence shown here is derived from an EMBL/GenBank/DDBJ whole genome shotgun (WGS) entry which is preliminary data.</text>
</comment>
<dbReference type="CDD" id="cd04334">
    <property type="entry name" value="ProRS-INS"/>
    <property type="match status" value="1"/>
</dbReference>
<dbReference type="RefSeq" id="WP_236099454.1">
    <property type="nucleotide sequence ID" value="NZ_JAKGUD010000007.1"/>
</dbReference>
<dbReference type="SUPFAM" id="SSF55826">
    <property type="entry name" value="YbaK/ProRS associated domain"/>
    <property type="match status" value="1"/>
</dbReference>
<protein>
    <recommendedName>
        <fullName evidence="1">YbaK/aminoacyl-tRNA synthetase-associated domain-containing protein</fullName>
    </recommendedName>
</protein>
<dbReference type="EMBL" id="JAKGUD010000007">
    <property type="protein sequence ID" value="MCF4142732.1"/>
    <property type="molecule type" value="Genomic_DNA"/>
</dbReference>
<proteinExistence type="predicted"/>
<keyword evidence="3" id="KW-1185">Reference proteome</keyword>
<evidence type="ECO:0000313" key="2">
    <source>
        <dbReference type="EMBL" id="MCF4142732.1"/>
    </source>
</evidence>
<reference evidence="2 3" key="1">
    <citation type="submission" date="2022-01" db="EMBL/GenBank/DDBJ databases">
        <title>Dethiosulfovibrio faecalis sp. nov., a novel proteolytic, non-sulfur-reducing bacterium isolated from a marine aquaculture solid waste bioreactor.</title>
        <authorList>
            <person name="Grabowski S."/>
            <person name="Apolinario E."/>
            <person name="Schneider N."/>
            <person name="Marshall C.W."/>
            <person name="Sowers K.R."/>
        </authorList>
    </citation>
    <scope>NUCLEOTIDE SEQUENCE [LARGE SCALE GENOMIC DNA]</scope>
    <source>
        <strain evidence="2 3">DSM 12537</strain>
    </source>
</reference>
<accession>A0ABS9ENG9</accession>
<dbReference type="Pfam" id="PF04073">
    <property type="entry name" value="tRNA_edit"/>
    <property type="match status" value="1"/>
</dbReference>
<dbReference type="InterPro" id="IPR036754">
    <property type="entry name" value="YbaK/aa-tRNA-synt-asso_dom_sf"/>
</dbReference>
<feature type="domain" description="YbaK/aminoacyl-tRNA synthetase-associated" evidence="1">
    <location>
        <begin position="200"/>
        <end position="318"/>
    </location>
</feature>
<dbReference type="InterPro" id="IPR007214">
    <property type="entry name" value="YbaK/aa-tRNA-synth-assoc-dom"/>
</dbReference>
<gene>
    <name evidence="2" type="ORF">L2W38_07875</name>
</gene>